<feature type="signal peptide" evidence="2">
    <location>
        <begin position="1"/>
        <end position="33"/>
    </location>
</feature>
<keyword evidence="4" id="KW-1185">Reference proteome</keyword>
<dbReference type="InterPro" id="IPR012334">
    <property type="entry name" value="Pectin_lyas_fold"/>
</dbReference>
<comment type="caution">
    <text evidence="3">The sequence shown here is derived from an EMBL/GenBank/DDBJ whole genome shotgun (WGS) entry which is preliminary data.</text>
</comment>
<organism evidence="3 4">
    <name type="scientific">Bifidobacterium hapali</name>
    <dbReference type="NCBI Taxonomy" id="1630172"/>
    <lineage>
        <taxon>Bacteria</taxon>
        <taxon>Bacillati</taxon>
        <taxon>Actinomycetota</taxon>
        <taxon>Actinomycetes</taxon>
        <taxon>Bifidobacteriales</taxon>
        <taxon>Bifidobacteriaceae</taxon>
        <taxon>Bifidobacterium</taxon>
    </lineage>
</organism>
<keyword evidence="2" id="KW-0732">Signal</keyword>
<evidence type="ECO:0000313" key="3">
    <source>
        <dbReference type="EMBL" id="OZG64879.1"/>
    </source>
</evidence>
<dbReference type="InterPro" id="IPR011050">
    <property type="entry name" value="Pectin_lyase_fold/virulence"/>
</dbReference>
<evidence type="ECO:0000256" key="2">
    <source>
        <dbReference type="SAM" id="SignalP"/>
    </source>
</evidence>
<protein>
    <submittedName>
        <fullName evidence="3">Cell adhesion protein</fullName>
    </submittedName>
</protein>
<name>A0A261G0D0_9BIFI</name>
<dbReference type="OrthoDB" id="3223614at2"/>
<dbReference type="SUPFAM" id="SSF51126">
    <property type="entry name" value="Pectin lyase-like"/>
    <property type="match status" value="2"/>
</dbReference>
<dbReference type="Gene3D" id="2.160.20.10">
    <property type="entry name" value="Single-stranded right-handed beta-helix, Pectin lyase-like"/>
    <property type="match status" value="1"/>
</dbReference>
<accession>A0A261G0D0</accession>
<dbReference type="SMART" id="SM00710">
    <property type="entry name" value="PbH1"/>
    <property type="match status" value="7"/>
</dbReference>
<feature type="region of interest" description="Disordered" evidence="1">
    <location>
        <begin position="36"/>
        <end position="78"/>
    </location>
</feature>
<feature type="chain" id="PRO_5013057045" evidence="2">
    <location>
        <begin position="34"/>
        <end position="834"/>
    </location>
</feature>
<gene>
    <name evidence="3" type="ORF">BHAP_0816</name>
</gene>
<dbReference type="EMBL" id="MWWY01000018">
    <property type="protein sequence ID" value="OZG64879.1"/>
    <property type="molecule type" value="Genomic_DNA"/>
</dbReference>
<proteinExistence type="predicted"/>
<evidence type="ECO:0000313" key="4">
    <source>
        <dbReference type="Proteomes" id="UP000216074"/>
    </source>
</evidence>
<dbReference type="RefSeq" id="WP_094729470.1">
    <property type="nucleotide sequence ID" value="NZ_MWWY01000018.1"/>
</dbReference>
<dbReference type="Proteomes" id="UP000216074">
    <property type="component" value="Unassembled WGS sequence"/>
</dbReference>
<evidence type="ECO:0000256" key="1">
    <source>
        <dbReference type="SAM" id="MobiDB-lite"/>
    </source>
</evidence>
<dbReference type="InterPro" id="IPR006626">
    <property type="entry name" value="PbH1"/>
</dbReference>
<sequence>MATEKFKKGIGALAGAAMVATLSVAAPPMIALAQTPDAAQTTQTPQDQTQQNTQTPPADQTNQATEGTSSSDPGDNDVSFYVAKVGDTSYETLSEAIKAAGKTNGTVKLLSDVTVSSSADIVYVTSKVTLDLNGHKITTDENAADLHPFDITVGGDLTVTDSAGTGSVSGAPAFVVVNDGRLTIENGTFSGAAYTKNNAKKTANTIVKVVTDPSSTARVSIKGGTFKLFDKTNQWKLILDQLPSDTTQRFWIEGGSFEQRDPANGDDNFATNNVRTFLTTGASSVKGEGNVYTVEHEAYGVTDADGANAYYATIKEAAEAANKIDNATVTLYESVTDHPSVSFTKKVTVTAASSDVTFNGVMRFNASESVVKGVHFVLDGEDLTFDDKGKKTAGLVQNVIVSNKANKVLLADNTFEIKSMTKGEVDFQLSSVWLENGVTNTTIQNNTFIIGRTHNNSAVGINLVGGKNAIDGTLVDSNTITVPQDADGVKSGNSMFLVANGNTPETDVYGVTNLTVSNNTMDGTAAKSYGVSIGDVNGLKLNDNSFKGTYMGLSYSTWGATYAKDPATGNWIYDKLPAASAGIELNGNTFTDNTAAIYFNAQQLVNDKGTSVLVTPADQFTYAGSQSIDVTDVSAYRGATKTSPIAPAGTAFVGWYKDAAFETPLTTTDTTGAAYAKFVPKTDLYSFKGISLNVFTNNDGSDNYQKAGIRFSYTVTLPEDVAYRNTDSMWKFGIAEDNLAYFTRDKAPVKNDDGSLSSSFSINGITAKWYSRDYYVQFYIAYTTADGTKITVAESTVHHQSVEGLAKSILSDVTASEAQKSQAQGFLDAQSSSK</sequence>
<reference evidence="3 4" key="1">
    <citation type="journal article" date="2017" name="BMC Genomics">
        <title>Comparative genomic and phylogenomic analyses of the Bifidobacteriaceae family.</title>
        <authorList>
            <person name="Lugli G.A."/>
            <person name="Milani C."/>
            <person name="Turroni F."/>
            <person name="Duranti S."/>
            <person name="Mancabelli L."/>
            <person name="Mangifesta M."/>
            <person name="Ferrario C."/>
            <person name="Modesto M."/>
            <person name="Mattarelli P."/>
            <person name="Jiri K."/>
            <person name="van Sinderen D."/>
            <person name="Ventura M."/>
        </authorList>
    </citation>
    <scope>NUCLEOTIDE SEQUENCE [LARGE SCALE GENOMIC DNA]</scope>
    <source>
        <strain evidence="3 4">DSM 100202</strain>
    </source>
</reference>
<feature type="compositionally biased region" description="Low complexity" evidence="1">
    <location>
        <begin position="36"/>
        <end position="65"/>
    </location>
</feature>
<dbReference type="AlphaFoldDB" id="A0A261G0D0"/>